<gene>
    <name evidence="1" type="ORF">GCM10012275_20790</name>
</gene>
<evidence type="ECO:0008006" key="3">
    <source>
        <dbReference type="Google" id="ProtNLM"/>
    </source>
</evidence>
<organism evidence="1 2">
    <name type="scientific">Longimycelium tulufanense</name>
    <dbReference type="NCBI Taxonomy" id="907463"/>
    <lineage>
        <taxon>Bacteria</taxon>
        <taxon>Bacillati</taxon>
        <taxon>Actinomycetota</taxon>
        <taxon>Actinomycetes</taxon>
        <taxon>Pseudonocardiales</taxon>
        <taxon>Pseudonocardiaceae</taxon>
        <taxon>Longimycelium</taxon>
    </lineage>
</organism>
<accession>A0A8J3CER2</accession>
<dbReference type="Proteomes" id="UP000637578">
    <property type="component" value="Unassembled WGS sequence"/>
</dbReference>
<dbReference type="AlphaFoldDB" id="A0A8J3CER2"/>
<evidence type="ECO:0000313" key="1">
    <source>
        <dbReference type="EMBL" id="GGM49759.1"/>
    </source>
</evidence>
<comment type="caution">
    <text evidence="1">The sequence shown here is derived from an EMBL/GenBank/DDBJ whole genome shotgun (WGS) entry which is preliminary data.</text>
</comment>
<keyword evidence="2" id="KW-1185">Reference proteome</keyword>
<sequence length="91" mass="9985">MRNARTRPDHVIADKGYSSRAFRAHLRQRGISRTIPERGGQPTHTVARHRHYDNRARSYLAVLAMASILGSTNGRQVSCSSLPPPGADPPG</sequence>
<evidence type="ECO:0000313" key="2">
    <source>
        <dbReference type="Proteomes" id="UP000637578"/>
    </source>
</evidence>
<protein>
    <recommendedName>
        <fullName evidence="3">Transposase</fullName>
    </recommendedName>
</protein>
<reference evidence="1" key="2">
    <citation type="submission" date="2020-09" db="EMBL/GenBank/DDBJ databases">
        <authorList>
            <person name="Sun Q."/>
            <person name="Zhou Y."/>
        </authorList>
    </citation>
    <scope>NUCLEOTIDE SEQUENCE</scope>
    <source>
        <strain evidence="1">CGMCC 4.5737</strain>
    </source>
</reference>
<dbReference type="EMBL" id="BMMK01000007">
    <property type="protein sequence ID" value="GGM49759.1"/>
    <property type="molecule type" value="Genomic_DNA"/>
</dbReference>
<name>A0A8J3CER2_9PSEU</name>
<reference evidence="1" key="1">
    <citation type="journal article" date="2014" name="Int. J. Syst. Evol. Microbiol.">
        <title>Complete genome sequence of Corynebacterium casei LMG S-19264T (=DSM 44701T), isolated from a smear-ripened cheese.</title>
        <authorList>
            <consortium name="US DOE Joint Genome Institute (JGI-PGF)"/>
            <person name="Walter F."/>
            <person name="Albersmeier A."/>
            <person name="Kalinowski J."/>
            <person name="Ruckert C."/>
        </authorList>
    </citation>
    <scope>NUCLEOTIDE SEQUENCE</scope>
    <source>
        <strain evidence="1">CGMCC 4.5737</strain>
    </source>
</reference>
<proteinExistence type="predicted"/>